<dbReference type="EMBL" id="MIGC01004466">
    <property type="protein sequence ID" value="PHJ18050.1"/>
    <property type="molecule type" value="Genomic_DNA"/>
</dbReference>
<keyword evidence="2" id="KW-1185">Reference proteome</keyword>
<accession>A0A2C6KB33</accession>
<name>A0A2C6KB33_9APIC</name>
<dbReference type="VEuPathDB" id="ToxoDB:CSUI_008125"/>
<proteinExistence type="predicted"/>
<evidence type="ECO:0000313" key="1">
    <source>
        <dbReference type="EMBL" id="PHJ18050.1"/>
    </source>
</evidence>
<evidence type="ECO:0000313" key="2">
    <source>
        <dbReference type="Proteomes" id="UP000221165"/>
    </source>
</evidence>
<sequence length="24" mass="2782">FPEKGTRKVALLSMKERFKADAMK</sequence>
<organism evidence="1 2">
    <name type="scientific">Cystoisospora suis</name>
    <dbReference type="NCBI Taxonomy" id="483139"/>
    <lineage>
        <taxon>Eukaryota</taxon>
        <taxon>Sar</taxon>
        <taxon>Alveolata</taxon>
        <taxon>Apicomplexa</taxon>
        <taxon>Conoidasida</taxon>
        <taxon>Coccidia</taxon>
        <taxon>Eucoccidiorida</taxon>
        <taxon>Eimeriorina</taxon>
        <taxon>Sarcocystidae</taxon>
        <taxon>Cystoisospora</taxon>
    </lineage>
</organism>
<gene>
    <name evidence="1" type="ORF">CSUI_008125</name>
</gene>
<dbReference type="AlphaFoldDB" id="A0A2C6KB33"/>
<comment type="caution">
    <text evidence="1">The sequence shown here is derived from an EMBL/GenBank/DDBJ whole genome shotgun (WGS) entry which is preliminary data.</text>
</comment>
<reference evidence="1 2" key="1">
    <citation type="journal article" date="2017" name="Int. J. Parasitol.">
        <title>The genome of the protozoan parasite Cystoisospora suis and a reverse vaccinology approach to identify vaccine candidates.</title>
        <authorList>
            <person name="Palmieri N."/>
            <person name="Shrestha A."/>
            <person name="Ruttkowski B."/>
            <person name="Beck T."/>
            <person name="Vogl C."/>
            <person name="Tomley F."/>
            <person name="Blake D.P."/>
            <person name="Joachim A."/>
        </authorList>
    </citation>
    <scope>NUCLEOTIDE SEQUENCE [LARGE SCALE GENOMIC DNA]</scope>
    <source>
        <strain evidence="1 2">Wien I</strain>
    </source>
</reference>
<dbReference type="Proteomes" id="UP000221165">
    <property type="component" value="Unassembled WGS sequence"/>
</dbReference>
<feature type="non-terminal residue" evidence="1">
    <location>
        <position position="1"/>
    </location>
</feature>
<protein>
    <submittedName>
        <fullName evidence="1">Uncharacterized protein</fullName>
    </submittedName>
</protein>